<protein>
    <submittedName>
        <fullName evidence="2">Transmembrane protein, putative</fullName>
    </submittedName>
</protein>
<evidence type="ECO:0000256" key="1">
    <source>
        <dbReference type="SAM" id="Phobius"/>
    </source>
</evidence>
<dbReference type="EMBL" id="CM001218">
    <property type="protein sequence ID" value="KEH38256.1"/>
    <property type="molecule type" value="Genomic_DNA"/>
</dbReference>
<dbReference type="HOGENOM" id="CLU_1374051_0_0_1"/>
<reference evidence="2 4" key="1">
    <citation type="journal article" date="2011" name="Nature">
        <title>The Medicago genome provides insight into the evolution of rhizobial symbioses.</title>
        <authorList>
            <person name="Young N.D."/>
            <person name="Debelle F."/>
            <person name="Oldroyd G.E."/>
            <person name="Geurts R."/>
            <person name="Cannon S.B."/>
            <person name="Udvardi M.K."/>
            <person name="Benedito V.A."/>
            <person name="Mayer K.F."/>
            <person name="Gouzy J."/>
            <person name="Schoof H."/>
            <person name="Van de Peer Y."/>
            <person name="Proost S."/>
            <person name="Cook D.R."/>
            <person name="Meyers B.C."/>
            <person name="Spannagl M."/>
            <person name="Cheung F."/>
            <person name="De Mita S."/>
            <person name="Krishnakumar V."/>
            <person name="Gundlach H."/>
            <person name="Zhou S."/>
            <person name="Mudge J."/>
            <person name="Bharti A.K."/>
            <person name="Murray J.D."/>
            <person name="Naoumkina M.A."/>
            <person name="Rosen B."/>
            <person name="Silverstein K.A."/>
            <person name="Tang H."/>
            <person name="Rombauts S."/>
            <person name="Zhao P.X."/>
            <person name="Zhou P."/>
            <person name="Barbe V."/>
            <person name="Bardou P."/>
            <person name="Bechner M."/>
            <person name="Bellec A."/>
            <person name="Berger A."/>
            <person name="Berges H."/>
            <person name="Bidwell S."/>
            <person name="Bisseling T."/>
            <person name="Choisne N."/>
            <person name="Couloux A."/>
            <person name="Denny R."/>
            <person name="Deshpande S."/>
            <person name="Dai X."/>
            <person name="Doyle J.J."/>
            <person name="Dudez A.M."/>
            <person name="Farmer A.D."/>
            <person name="Fouteau S."/>
            <person name="Franken C."/>
            <person name="Gibelin C."/>
            <person name="Gish J."/>
            <person name="Goldstein S."/>
            <person name="Gonzalez A.J."/>
            <person name="Green P.J."/>
            <person name="Hallab A."/>
            <person name="Hartog M."/>
            <person name="Hua A."/>
            <person name="Humphray S.J."/>
            <person name="Jeong D.H."/>
            <person name="Jing Y."/>
            <person name="Jocker A."/>
            <person name="Kenton S.M."/>
            <person name="Kim D.J."/>
            <person name="Klee K."/>
            <person name="Lai H."/>
            <person name="Lang C."/>
            <person name="Lin S."/>
            <person name="Macmil S.L."/>
            <person name="Magdelenat G."/>
            <person name="Matthews L."/>
            <person name="McCorrison J."/>
            <person name="Monaghan E.L."/>
            <person name="Mun J.H."/>
            <person name="Najar F.Z."/>
            <person name="Nicholson C."/>
            <person name="Noirot C."/>
            <person name="O'Bleness M."/>
            <person name="Paule C.R."/>
            <person name="Poulain J."/>
            <person name="Prion F."/>
            <person name="Qin B."/>
            <person name="Qu C."/>
            <person name="Retzel E.F."/>
            <person name="Riddle C."/>
            <person name="Sallet E."/>
            <person name="Samain S."/>
            <person name="Samson N."/>
            <person name="Sanders I."/>
            <person name="Saurat O."/>
            <person name="Scarpelli C."/>
            <person name="Schiex T."/>
            <person name="Segurens B."/>
            <person name="Severin A.J."/>
            <person name="Sherrier D.J."/>
            <person name="Shi R."/>
            <person name="Sims S."/>
            <person name="Singer S.R."/>
            <person name="Sinharoy S."/>
            <person name="Sterck L."/>
            <person name="Viollet A."/>
            <person name="Wang B.B."/>
            <person name="Wang K."/>
            <person name="Wang M."/>
            <person name="Wang X."/>
            <person name="Warfsmann J."/>
            <person name="Weissenbach J."/>
            <person name="White D.D."/>
            <person name="White J.D."/>
            <person name="Wiley G.B."/>
            <person name="Wincker P."/>
            <person name="Xing Y."/>
            <person name="Yang L."/>
            <person name="Yao Z."/>
            <person name="Ying F."/>
            <person name="Zhai J."/>
            <person name="Zhou L."/>
            <person name="Zuber A."/>
            <person name="Denarie J."/>
            <person name="Dixon R.A."/>
            <person name="May G.D."/>
            <person name="Schwartz D.C."/>
            <person name="Rogers J."/>
            <person name="Quetier F."/>
            <person name="Town C.D."/>
            <person name="Roe B.A."/>
        </authorList>
    </citation>
    <scope>NUCLEOTIDE SEQUENCE [LARGE SCALE GENOMIC DNA]</scope>
    <source>
        <strain evidence="2">A17</strain>
        <strain evidence="3 4">cv. Jemalong A17</strain>
    </source>
</reference>
<dbReference type="EnsemblPlants" id="KEH38256">
    <property type="protein sequence ID" value="KEH38256"/>
    <property type="gene ID" value="MTR_2g066760"/>
</dbReference>
<proteinExistence type="predicted"/>
<sequence>MAETINETATVTAETTVTIPVLDLRLFSQLELNNIADKNSTASGNRRILVPVSGNRTLLLRFLFLGVLALLMMKRIRGLFIFFRDYSVLKQFVPLQIEFTLLAVQSGSIDGVESSQWKRKRGRLSRDMTPVPETPLAICEAMETDIEKKVEADTEMVTAEEKEFVLDDAGGSICGGVDKEDTRDEYIGGIERVFGWSLG</sequence>
<keyword evidence="1" id="KW-1133">Transmembrane helix</keyword>
<evidence type="ECO:0000313" key="4">
    <source>
        <dbReference type="Proteomes" id="UP000002051"/>
    </source>
</evidence>
<evidence type="ECO:0000313" key="2">
    <source>
        <dbReference type="EMBL" id="KEH38256.1"/>
    </source>
</evidence>
<keyword evidence="1 2" id="KW-0812">Transmembrane</keyword>
<reference evidence="2 4" key="2">
    <citation type="journal article" date="2014" name="BMC Genomics">
        <title>An improved genome release (version Mt4.0) for the model legume Medicago truncatula.</title>
        <authorList>
            <person name="Tang H."/>
            <person name="Krishnakumar V."/>
            <person name="Bidwell S."/>
            <person name="Rosen B."/>
            <person name="Chan A."/>
            <person name="Zhou S."/>
            <person name="Gentzbittel L."/>
            <person name="Childs K.L."/>
            <person name="Yandell M."/>
            <person name="Gundlach H."/>
            <person name="Mayer K.F."/>
            <person name="Schwartz D.C."/>
            <person name="Town C.D."/>
        </authorList>
    </citation>
    <scope>GENOME REANNOTATION</scope>
    <source>
        <strain evidence="2">A17</strain>
        <strain evidence="3 4">cv. Jemalong A17</strain>
    </source>
</reference>
<keyword evidence="4" id="KW-1185">Reference proteome</keyword>
<keyword evidence="1" id="KW-0472">Membrane</keyword>
<name>A0A072V9F4_MEDTR</name>
<evidence type="ECO:0000313" key="3">
    <source>
        <dbReference type="EnsemblPlants" id="KEH38256"/>
    </source>
</evidence>
<gene>
    <name evidence="2" type="ordered locus">MTR_2g066760</name>
</gene>
<feature type="transmembrane region" description="Helical" evidence="1">
    <location>
        <begin position="58"/>
        <end position="76"/>
    </location>
</feature>
<accession>A0A072V9F4</accession>
<dbReference type="AlphaFoldDB" id="A0A072V9F4"/>
<dbReference type="Proteomes" id="UP000002051">
    <property type="component" value="Chromosome 2"/>
</dbReference>
<organism evidence="2 4">
    <name type="scientific">Medicago truncatula</name>
    <name type="common">Barrel medic</name>
    <name type="synonym">Medicago tribuloides</name>
    <dbReference type="NCBI Taxonomy" id="3880"/>
    <lineage>
        <taxon>Eukaryota</taxon>
        <taxon>Viridiplantae</taxon>
        <taxon>Streptophyta</taxon>
        <taxon>Embryophyta</taxon>
        <taxon>Tracheophyta</taxon>
        <taxon>Spermatophyta</taxon>
        <taxon>Magnoliopsida</taxon>
        <taxon>eudicotyledons</taxon>
        <taxon>Gunneridae</taxon>
        <taxon>Pentapetalae</taxon>
        <taxon>rosids</taxon>
        <taxon>fabids</taxon>
        <taxon>Fabales</taxon>
        <taxon>Fabaceae</taxon>
        <taxon>Papilionoideae</taxon>
        <taxon>50 kb inversion clade</taxon>
        <taxon>NPAAA clade</taxon>
        <taxon>Hologalegina</taxon>
        <taxon>IRL clade</taxon>
        <taxon>Trifolieae</taxon>
        <taxon>Medicago</taxon>
    </lineage>
</organism>
<reference evidence="3" key="3">
    <citation type="submission" date="2015-04" db="UniProtKB">
        <authorList>
            <consortium name="EnsemblPlants"/>
        </authorList>
    </citation>
    <scope>IDENTIFICATION</scope>
    <source>
        <strain evidence="3">cv. Jemalong A17</strain>
    </source>
</reference>